<protein>
    <submittedName>
        <fullName evidence="1">Type VI secretion system-associated protein TagF</fullName>
    </submittedName>
</protein>
<name>A0ABV9NQP7_9GAMM</name>
<dbReference type="Gene3D" id="3.40.1730.10">
    <property type="entry name" value="pa0076 domain"/>
    <property type="match status" value="1"/>
</dbReference>
<organism evidence="1 2">
    <name type="scientific">Coralloluteibacterium thermophilum</name>
    <dbReference type="NCBI Taxonomy" id="2707049"/>
    <lineage>
        <taxon>Bacteria</taxon>
        <taxon>Pseudomonadati</taxon>
        <taxon>Pseudomonadota</taxon>
        <taxon>Gammaproteobacteria</taxon>
        <taxon>Lysobacterales</taxon>
        <taxon>Lysobacteraceae</taxon>
        <taxon>Coralloluteibacterium</taxon>
    </lineage>
</organism>
<dbReference type="NCBIfam" id="TIGR03373">
    <property type="entry name" value="VI_minor_4"/>
    <property type="match status" value="1"/>
</dbReference>
<proteinExistence type="predicted"/>
<dbReference type="EMBL" id="JBHSGG010000050">
    <property type="protein sequence ID" value="MFC4729759.1"/>
    <property type="molecule type" value="Genomic_DNA"/>
</dbReference>
<gene>
    <name evidence="1" type="primary">tagF</name>
    <name evidence="1" type="ORF">ACFO3Q_16445</name>
</gene>
<dbReference type="RefSeq" id="WP_377005927.1">
    <property type="nucleotide sequence ID" value="NZ_JBHSGG010000050.1"/>
</dbReference>
<reference evidence="2" key="1">
    <citation type="journal article" date="2019" name="Int. J. Syst. Evol. Microbiol.">
        <title>The Global Catalogue of Microorganisms (GCM) 10K type strain sequencing project: providing services to taxonomists for standard genome sequencing and annotation.</title>
        <authorList>
            <consortium name="The Broad Institute Genomics Platform"/>
            <consortium name="The Broad Institute Genome Sequencing Center for Infectious Disease"/>
            <person name="Wu L."/>
            <person name="Ma J."/>
        </authorList>
    </citation>
    <scope>NUCLEOTIDE SEQUENCE [LARGE SCALE GENOMIC DNA]</scope>
    <source>
        <strain evidence="2">CGMCC 1.13574</strain>
    </source>
</reference>
<evidence type="ECO:0000313" key="2">
    <source>
        <dbReference type="Proteomes" id="UP001595892"/>
    </source>
</evidence>
<keyword evidence="2" id="KW-1185">Reference proteome</keyword>
<accession>A0ABV9NQP7</accession>
<evidence type="ECO:0000313" key="1">
    <source>
        <dbReference type="EMBL" id="MFC4729759.1"/>
    </source>
</evidence>
<comment type="caution">
    <text evidence="1">The sequence shown here is derived from an EMBL/GenBank/DDBJ whole genome shotgun (WGS) entry which is preliminary data.</text>
</comment>
<dbReference type="PIRSF" id="PIRSF029287">
    <property type="entry name" value="UCP029287"/>
    <property type="match status" value="1"/>
</dbReference>
<sequence length="235" mass="25014">MSAAAPGFFGKLPGAGDFVQRRIPPAFLDVWDRGFSRAVVESRDRLGARWNAFYAASPVWRFLLSPGLLGEGAWAGVLGPGCDRVGRCFPMTIGVRLPGGTAQPGVLHDGGRWFVAAERVLRTAQAERWSVDAFDAQVAALAVPPDPDTPSIGAFPRDLDPRRRNVWLALGETASPLPATLWAALAPAGCALWWTRGRLLLGAGLPGGDDYAEFLAPGAGATDDTTERRVLEALP</sequence>
<dbReference type="Pfam" id="PF09867">
    <property type="entry name" value="TagF_N"/>
    <property type="match status" value="1"/>
</dbReference>
<dbReference type="InterPro" id="IPR038225">
    <property type="entry name" value="TagF_sf"/>
</dbReference>
<dbReference type="InterPro" id="IPR017748">
    <property type="entry name" value="TagF"/>
</dbReference>
<dbReference type="Proteomes" id="UP001595892">
    <property type="component" value="Unassembled WGS sequence"/>
</dbReference>